<dbReference type="InterPro" id="IPR017850">
    <property type="entry name" value="Alkaline_phosphatase_core_sf"/>
</dbReference>
<feature type="compositionally biased region" description="Basic and acidic residues" evidence="1">
    <location>
        <begin position="321"/>
        <end position="339"/>
    </location>
</feature>
<organism evidence="2 3">
    <name type="scientific">Haloarcula saliterrae</name>
    <dbReference type="NCBI Taxonomy" id="2950534"/>
    <lineage>
        <taxon>Archaea</taxon>
        <taxon>Methanobacteriati</taxon>
        <taxon>Methanobacteriota</taxon>
        <taxon>Stenosarchaea group</taxon>
        <taxon>Halobacteria</taxon>
        <taxon>Halobacteriales</taxon>
        <taxon>Haloarculaceae</taxon>
        <taxon>Haloarcula</taxon>
    </lineage>
</organism>
<name>A0ABU2FC51_9EURY</name>
<evidence type="ECO:0000256" key="1">
    <source>
        <dbReference type="SAM" id="MobiDB-lite"/>
    </source>
</evidence>
<proteinExistence type="predicted"/>
<comment type="caution">
    <text evidence="2">The sequence shown here is derived from an EMBL/GenBank/DDBJ whole genome shotgun (WGS) entry which is preliminary data.</text>
</comment>
<sequence length="339" mass="38918">MDRTLLVVGWDAATTEHLDAFDLPFYEQLTEGGVLQPEPFWQNREVDSGTAWTTITTGLSMWDHRVATLSGMIDAPWKLRTLSKVDRLIPRDVLNTPARIWFRRLALGSQPTNDDIPYKRAWHHVPNSLGAFVPLTYPPKPTDGVTISGFPSPEVAVEPTDIEDSVRQRYDGEPERKFDEDGGVREGYIDDLYEAHTQQVETVRWLTDNQDFNLVFAVFTLLDRLLHVTDEGDSRIQEAYEKMDSTTASLVDDIDPDDVLIISDHGMTYNPRWKWRHIHDETSGIWAGTTDFGIETHLDVTPTILSYFDIEMNKTKYQNPRTDRETRGMEEKLEDLGYL</sequence>
<dbReference type="InterPro" id="IPR002591">
    <property type="entry name" value="Phosphodiest/P_Trfase"/>
</dbReference>
<feature type="region of interest" description="Disordered" evidence="1">
    <location>
        <begin position="319"/>
        <end position="339"/>
    </location>
</feature>
<dbReference type="Gene3D" id="3.40.720.10">
    <property type="entry name" value="Alkaline Phosphatase, subunit A"/>
    <property type="match status" value="1"/>
</dbReference>
<accession>A0ABU2FC51</accession>
<protein>
    <submittedName>
        <fullName evidence="2">Alkaline phosphatase family protein</fullName>
    </submittedName>
</protein>
<dbReference type="Pfam" id="PF01663">
    <property type="entry name" value="Phosphodiest"/>
    <property type="match status" value="1"/>
</dbReference>
<gene>
    <name evidence="2" type="ORF">NDI56_10280</name>
</gene>
<dbReference type="RefSeq" id="WP_310919420.1">
    <property type="nucleotide sequence ID" value="NZ_JAMQON010000002.1"/>
</dbReference>
<keyword evidence="3" id="KW-1185">Reference proteome</keyword>
<evidence type="ECO:0000313" key="2">
    <source>
        <dbReference type="EMBL" id="MDS0259777.1"/>
    </source>
</evidence>
<reference evidence="2 3" key="1">
    <citation type="submission" date="2022-06" db="EMBL/GenBank/DDBJ databases">
        <title>Haloarcula sp. a new haloarchaeum isolate from saline soil.</title>
        <authorList>
            <person name="Strakova D."/>
            <person name="Galisteo C."/>
            <person name="Sanchez-Porro C."/>
            <person name="Ventosa A."/>
        </authorList>
    </citation>
    <scope>NUCLEOTIDE SEQUENCE [LARGE SCALE GENOMIC DNA]</scope>
    <source>
        <strain evidence="2 3">S1CR25-12</strain>
    </source>
</reference>
<dbReference type="EMBL" id="JAMQON010000002">
    <property type="protein sequence ID" value="MDS0259777.1"/>
    <property type="molecule type" value="Genomic_DNA"/>
</dbReference>
<dbReference type="SUPFAM" id="SSF53649">
    <property type="entry name" value="Alkaline phosphatase-like"/>
    <property type="match status" value="1"/>
</dbReference>
<evidence type="ECO:0000313" key="3">
    <source>
        <dbReference type="Proteomes" id="UP001259659"/>
    </source>
</evidence>
<dbReference type="Proteomes" id="UP001259659">
    <property type="component" value="Unassembled WGS sequence"/>
</dbReference>